<proteinExistence type="predicted"/>
<feature type="transmembrane region" description="Helical" evidence="1">
    <location>
        <begin position="21"/>
        <end position="54"/>
    </location>
</feature>
<dbReference type="Proteomes" id="UP001303046">
    <property type="component" value="Unassembled WGS sequence"/>
</dbReference>
<protein>
    <submittedName>
        <fullName evidence="2">Uncharacterized protein</fullName>
    </submittedName>
</protein>
<name>A0ABR1D4U6_NECAM</name>
<keyword evidence="1" id="KW-1133">Transmembrane helix</keyword>
<keyword evidence="1" id="KW-0472">Membrane</keyword>
<keyword evidence="1" id="KW-0812">Transmembrane</keyword>
<reference evidence="2 3" key="1">
    <citation type="submission" date="2023-08" db="EMBL/GenBank/DDBJ databases">
        <title>A Necator americanus chromosomal reference genome.</title>
        <authorList>
            <person name="Ilik V."/>
            <person name="Petrzelkova K.J."/>
            <person name="Pardy F."/>
            <person name="Fuh T."/>
            <person name="Niatou-Singa F.S."/>
            <person name="Gouil Q."/>
            <person name="Baker L."/>
            <person name="Ritchie M.E."/>
            <person name="Jex A.R."/>
            <person name="Gazzola D."/>
            <person name="Li H."/>
            <person name="Toshio Fujiwara R."/>
            <person name="Zhan B."/>
            <person name="Aroian R.V."/>
            <person name="Pafco B."/>
            <person name="Schwarz E.M."/>
        </authorList>
    </citation>
    <scope>NUCLEOTIDE SEQUENCE [LARGE SCALE GENOMIC DNA]</scope>
    <source>
        <strain evidence="2 3">Aroian</strain>
        <tissue evidence="2">Whole animal</tissue>
    </source>
</reference>
<feature type="transmembrane region" description="Helical" evidence="1">
    <location>
        <begin position="69"/>
        <end position="90"/>
    </location>
</feature>
<accession>A0ABR1D4U6</accession>
<evidence type="ECO:0000313" key="3">
    <source>
        <dbReference type="Proteomes" id="UP001303046"/>
    </source>
</evidence>
<organism evidence="2 3">
    <name type="scientific">Necator americanus</name>
    <name type="common">Human hookworm</name>
    <dbReference type="NCBI Taxonomy" id="51031"/>
    <lineage>
        <taxon>Eukaryota</taxon>
        <taxon>Metazoa</taxon>
        <taxon>Ecdysozoa</taxon>
        <taxon>Nematoda</taxon>
        <taxon>Chromadorea</taxon>
        <taxon>Rhabditida</taxon>
        <taxon>Rhabditina</taxon>
        <taxon>Rhabditomorpha</taxon>
        <taxon>Strongyloidea</taxon>
        <taxon>Ancylostomatidae</taxon>
        <taxon>Bunostominae</taxon>
        <taxon>Necator</taxon>
    </lineage>
</organism>
<sequence>MTNFTKEKERKKAKEMFGECTVIVEVDIVTVDTVTVVTIIITAVVIIIIITIIITGSSPYGGYSGYGSGYGYGGGGGGGLLSVLGGLLGFRQPYYSSPSYYYSNYQTSPYASYYQPSSYSYYQPTYYQRAAYTCDVQQYMSMSGTRQLWYCVCSGTTSYQYDGCNHPYYG</sequence>
<gene>
    <name evidence="2" type="primary">Necator_chrIII.g12735</name>
    <name evidence="2" type="ORF">RB195_011968</name>
</gene>
<keyword evidence="3" id="KW-1185">Reference proteome</keyword>
<dbReference type="EMBL" id="JAVFWL010000003">
    <property type="protein sequence ID" value="KAK6745562.1"/>
    <property type="molecule type" value="Genomic_DNA"/>
</dbReference>
<evidence type="ECO:0000313" key="2">
    <source>
        <dbReference type="EMBL" id="KAK6745562.1"/>
    </source>
</evidence>
<evidence type="ECO:0000256" key="1">
    <source>
        <dbReference type="SAM" id="Phobius"/>
    </source>
</evidence>
<comment type="caution">
    <text evidence="2">The sequence shown here is derived from an EMBL/GenBank/DDBJ whole genome shotgun (WGS) entry which is preliminary data.</text>
</comment>